<reference evidence="1" key="1">
    <citation type="journal article" date="2018" name="Antonie Van Leeuwenhoek">
        <title>Proteinivorax hydrogeniformans sp. nov., an anaerobic, haloalkaliphilic bacterium fermenting proteinaceous compounds with high hydrogen production.</title>
        <authorList>
            <person name="Boltyanskaya Y."/>
            <person name="Detkova E."/>
            <person name="Pimenov N."/>
            <person name="Kevbrin V."/>
        </authorList>
    </citation>
    <scope>NUCLEOTIDE SEQUENCE</scope>
    <source>
        <strain evidence="1">Z-710</strain>
    </source>
</reference>
<protein>
    <submittedName>
        <fullName evidence="1">MBL fold metallo-hydrolase</fullName>
    </submittedName>
</protein>
<accession>A0AAU8HRR2</accession>
<dbReference type="PANTHER" id="PTHR42967">
    <property type="entry name" value="METAL DEPENDENT HYDROLASE"/>
    <property type="match status" value="1"/>
</dbReference>
<name>A0AAU8HRR2_9FIRM</name>
<gene>
    <name evidence="1" type="ORF">PRVXH_002196</name>
</gene>
<reference evidence="1" key="2">
    <citation type="submission" date="2024-06" db="EMBL/GenBank/DDBJ databases">
        <authorList>
            <person name="Petrova K.O."/>
            <person name="Toshchakov S.V."/>
            <person name="Boltjanskaja Y.V."/>
            <person name="Kevbrin V.V."/>
        </authorList>
    </citation>
    <scope>NUCLEOTIDE SEQUENCE</scope>
    <source>
        <strain evidence="1">Z-710</strain>
    </source>
</reference>
<proteinExistence type="predicted"/>
<dbReference type="SUPFAM" id="SSF56281">
    <property type="entry name" value="Metallo-hydrolase/oxidoreductase"/>
    <property type="match status" value="1"/>
</dbReference>
<organism evidence="1">
    <name type="scientific">Proteinivorax hydrogeniformans</name>
    <dbReference type="NCBI Taxonomy" id="1826727"/>
    <lineage>
        <taxon>Bacteria</taxon>
        <taxon>Bacillati</taxon>
        <taxon>Bacillota</taxon>
        <taxon>Clostridia</taxon>
        <taxon>Eubacteriales</taxon>
        <taxon>Proteinivoracaceae</taxon>
        <taxon>Proteinivorax</taxon>
    </lineage>
</organism>
<dbReference type="RefSeq" id="WP_353892818.1">
    <property type="nucleotide sequence ID" value="NZ_CP159485.1"/>
</dbReference>
<evidence type="ECO:0000313" key="1">
    <source>
        <dbReference type="EMBL" id="XCI28244.1"/>
    </source>
</evidence>
<dbReference type="EMBL" id="CP159485">
    <property type="protein sequence ID" value="XCI28244.1"/>
    <property type="molecule type" value="Genomic_DNA"/>
</dbReference>
<sequence length="245" mass="28267">MKFKDSGQGCTVQYLFNSGFAVETQSNILIFDYCKRSEYITDKLLSGKKVTVFVTHDHSDHFNSIIYEWSKKHDVCYVIDENVDKSPNANIYTVKPDEHLFVNDISIKTLGSTDRGVSFLVKVDDVTIFHSGDLNWWKWKNDSIQTQRQEELDYKNEIHKLLNQHIDIAFIPVDPRLGEFYDLAAKYFAEVISVSNIIPMHFTTSPKSVEIIAEKWQLRPKFVPLLLEGQTATFKLQGRSHPPCS</sequence>
<dbReference type="AlphaFoldDB" id="A0AAU8HRR2"/>
<dbReference type="PANTHER" id="PTHR42967:SF1">
    <property type="entry name" value="MBL FOLD METALLO-HYDROLASE"/>
    <property type="match status" value="1"/>
</dbReference>
<dbReference type="Gene3D" id="3.60.15.10">
    <property type="entry name" value="Ribonuclease Z/Hydroxyacylglutathione hydrolase-like"/>
    <property type="match status" value="1"/>
</dbReference>
<dbReference type="InterPro" id="IPR036866">
    <property type="entry name" value="RibonucZ/Hydroxyglut_hydro"/>
</dbReference>